<protein>
    <submittedName>
        <fullName evidence="1">Uncharacterized protein</fullName>
    </submittedName>
</protein>
<gene>
    <name evidence="1" type="ORF">NX784_00555</name>
</gene>
<organism evidence="1 2">
    <name type="scientific">Massilia pinisoli</name>
    <dbReference type="NCBI Taxonomy" id="1772194"/>
    <lineage>
        <taxon>Bacteria</taxon>
        <taxon>Pseudomonadati</taxon>
        <taxon>Pseudomonadota</taxon>
        <taxon>Betaproteobacteria</taxon>
        <taxon>Burkholderiales</taxon>
        <taxon>Oxalobacteraceae</taxon>
        <taxon>Telluria group</taxon>
        <taxon>Massilia</taxon>
    </lineage>
</organism>
<evidence type="ECO:0000313" key="1">
    <source>
        <dbReference type="EMBL" id="MCS0580073.1"/>
    </source>
</evidence>
<dbReference type="RefSeq" id="WP_258814722.1">
    <property type="nucleotide sequence ID" value="NZ_JANUGW010000001.1"/>
</dbReference>
<sequence length="47" mass="4767">MTDLSRRAILLALPAFAPARTARADAPDAATRVADAAAFVARTLAGA</sequence>
<dbReference type="Proteomes" id="UP001204151">
    <property type="component" value="Unassembled WGS sequence"/>
</dbReference>
<evidence type="ECO:0000313" key="2">
    <source>
        <dbReference type="Proteomes" id="UP001204151"/>
    </source>
</evidence>
<proteinExistence type="predicted"/>
<dbReference type="EMBL" id="JANUGW010000001">
    <property type="protein sequence ID" value="MCS0580073.1"/>
    <property type="molecule type" value="Genomic_DNA"/>
</dbReference>
<reference evidence="1 2" key="1">
    <citation type="submission" date="2022-08" db="EMBL/GenBank/DDBJ databases">
        <title>Reclassification of Massilia species as members of the genera Telluria, Duganella, Pseudoduganella, Mokoshia gen. nov. and Zemynaea gen. nov. using orthogonal and non-orthogonal genome-based approaches.</title>
        <authorList>
            <person name="Bowman J.P."/>
        </authorList>
    </citation>
    <scope>NUCLEOTIDE SEQUENCE [LARGE SCALE GENOMIC DNA]</scope>
    <source>
        <strain evidence="1 2">JCM 31316</strain>
    </source>
</reference>
<comment type="caution">
    <text evidence="1">The sequence shown here is derived from an EMBL/GenBank/DDBJ whole genome shotgun (WGS) entry which is preliminary data.</text>
</comment>
<name>A0ABT1ZJI6_9BURK</name>
<keyword evidence="2" id="KW-1185">Reference proteome</keyword>
<accession>A0ABT1ZJI6</accession>